<evidence type="ECO:0000313" key="3">
    <source>
        <dbReference type="Proteomes" id="UP000789831"/>
    </source>
</evidence>
<dbReference type="OrthoDB" id="2339353at2759"/>
<reference evidence="2" key="1">
    <citation type="submission" date="2021-06" db="EMBL/GenBank/DDBJ databases">
        <authorList>
            <person name="Kallberg Y."/>
            <person name="Tangrot J."/>
            <person name="Rosling A."/>
        </authorList>
    </citation>
    <scope>NUCLEOTIDE SEQUENCE</scope>
    <source>
        <strain evidence="2">MT106</strain>
    </source>
</reference>
<name>A0A9N9GV89_9GLOM</name>
<sequence length="385" mass="43492">FKESKKFSCLRLGTATVVILLYLAYLSYLIYGIVTDVPLLQVGREYLNTIQVPDIELCGYMSDIEISKCVFTWRDWTSSSFDLCYDTNNTMQYIYAGPRAEDSSSYCYLFTVNRTLYYAMSTFDSASPHSVRLIDFYFRFKNLTGAISSVISVAAISAQLYDPDFDPLWGKADAVTTIDKFVAAEWGLQYNSFAGIHNYSTQVRFKKTTIRSILQNDVGAIFGMEPNYHNTSYLHTTAAYYPLHVSPDFQNNATHGHFALSVGSFVKDLQTEKRGHTILGALGVAGGAFGGIYVILFGQPRTKPWGLMHKVAKREVARNADVNNMPFVTPVIDPTLPYQTADQRVSRIENRFQELEVLLSDYFVDASPLTKLRVRAREMTETETE</sequence>
<proteinExistence type="predicted"/>
<dbReference type="AlphaFoldDB" id="A0A9N9GV89"/>
<accession>A0A9N9GV89</accession>
<feature type="non-terminal residue" evidence="2">
    <location>
        <position position="385"/>
    </location>
</feature>
<feature type="transmembrane region" description="Helical" evidence="1">
    <location>
        <begin position="12"/>
        <end position="34"/>
    </location>
</feature>
<organism evidence="2 3">
    <name type="scientific">Ambispora gerdemannii</name>
    <dbReference type="NCBI Taxonomy" id="144530"/>
    <lineage>
        <taxon>Eukaryota</taxon>
        <taxon>Fungi</taxon>
        <taxon>Fungi incertae sedis</taxon>
        <taxon>Mucoromycota</taxon>
        <taxon>Glomeromycotina</taxon>
        <taxon>Glomeromycetes</taxon>
        <taxon>Archaeosporales</taxon>
        <taxon>Ambisporaceae</taxon>
        <taxon>Ambispora</taxon>
    </lineage>
</organism>
<keyword evidence="1" id="KW-1133">Transmembrane helix</keyword>
<feature type="transmembrane region" description="Helical" evidence="1">
    <location>
        <begin position="278"/>
        <end position="298"/>
    </location>
</feature>
<keyword evidence="1" id="KW-0472">Membrane</keyword>
<dbReference type="Proteomes" id="UP000789831">
    <property type="component" value="Unassembled WGS sequence"/>
</dbReference>
<dbReference type="EMBL" id="CAJVPL010003411">
    <property type="protein sequence ID" value="CAG8632245.1"/>
    <property type="molecule type" value="Genomic_DNA"/>
</dbReference>
<comment type="caution">
    <text evidence="2">The sequence shown here is derived from an EMBL/GenBank/DDBJ whole genome shotgun (WGS) entry which is preliminary data.</text>
</comment>
<protein>
    <submittedName>
        <fullName evidence="2">7237_t:CDS:1</fullName>
    </submittedName>
</protein>
<evidence type="ECO:0000313" key="2">
    <source>
        <dbReference type="EMBL" id="CAG8632245.1"/>
    </source>
</evidence>
<keyword evidence="3" id="KW-1185">Reference proteome</keyword>
<keyword evidence="1" id="KW-0812">Transmembrane</keyword>
<gene>
    <name evidence="2" type="ORF">AGERDE_LOCUS10582</name>
</gene>
<evidence type="ECO:0000256" key="1">
    <source>
        <dbReference type="SAM" id="Phobius"/>
    </source>
</evidence>